<accession>A0A835XMF7</accession>
<reference evidence="1" key="1">
    <citation type="journal article" date="2020" name="bioRxiv">
        <title>Comparative genomics of Chlamydomonas.</title>
        <authorList>
            <person name="Craig R.J."/>
            <person name="Hasan A.R."/>
            <person name="Ness R.W."/>
            <person name="Keightley P.D."/>
        </authorList>
    </citation>
    <scope>NUCLEOTIDE SEQUENCE</scope>
    <source>
        <strain evidence="1">CCAP 11/70</strain>
    </source>
</reference>
<comment type="caution">
    <text evidence="1">The sequence shown here is derived from an EMBL/GenBank/DDBJ whole genome shotgun (WGS) entry which is preliminary data.</text>
</comment>
<evidence type="ECO:0000313" key="2">
    <source>
        <dbReference type="Proteomes" id="UP000612055"/>
    </source>
</evidence>
<keyword evidence="2" id="KW-1185">Reference proteome</keyword>
<gene>
    <name evidence="1" type="ORF">HYH03_014857</name>
</gene>
<evidence type="ECO:0000313" key="1">
    <source>
        <dbReference type="EMBL" id="KAG2486556.1"/>
    </source>
</evidence>
<sequence>MAACRNSLIRRGYCRIPPAEALWDAAGAAEHARLVRALAHAVTRAADLGWPLALLLVFDEPWRTARKYDRLLQRMSYGRLELSPCAQALAVGARTATARPCP</sequence>
<name>A0A835XMF7_9CHLO</name>
<dbReference type="AlphaFoldDB" id="A0A835XMF7"/>
<protein>
    <submittedName>
        <fullName evidence="1">Uncharacterized protein</fullName>
    </submittedName>
</protein>
<organism evidence="1 2">
    <name type="scientific">Edaphochlamys debaryana</name>
    <dbReference type="NCBI Taxonomy" id="47281"/>
    <lineage>
        <taxon>Eukaryota</taxon>
        <taxon>Viridiplantae</taxon>
        <taxon>Chlorophyta</taxon>
        <taxon>core chlorophytes</taxon>
        <taxon>Chlorophyceae</taxon>
        <taxon>CS clade</taxon>
        <taxon>Chlamydomonadales</taxon>
        <taxon>Chlamydomonadales incertae sedis</taxon>
        <taxon>Edaphochlamys</taxon>
    </lineage>
</organism>
<proteinExistence type="predicted"/>
<dbReference type="EMBL" id="JAEHOE010000111">
    <property type="protein sequence ID" value="KAG2486556.1"/>
    <property type="molecule type" value="Genomic_DNA"/>
</dbReference>
<dbReference type="Proteomes" id="UP000612055">
    <property type="component" value="Unassembled WGS sequence"/>
</dbReference>